<dbReference type="HOGENOM" id="CLU_1887045_0_0_1"/>
<dbReference type="AlphaFoldDB" id="R0KSC0"/>
<reference evidence="2 3" key="2">
    <citation type="journal article" date="2013" name="PLoS Genet.">
        <title>Comparative genome structure, secondary metabolite, and effector coding capacity across Cochliobolus pathogens.</title>
        <authorList>
            <person name="Condon B.J."/>
            <person name="Leng Y."/>
            <person name="Wu D."/>
            <person name="Bushley K.E."/>
            <person name="Ohm R.A."/>
            <person name="Otillar R."/>
            <person name="Martin J."/>
            <person name="Schackwitz W."/>
            <person name="Grimwood J."/>
            <person name="MohdZainudin N."/>
            <person name="Xue C."/>
            <person name="Wang R."/>
            <person name="Manning V.A."/>
            <person name="Dhillon B."/>
            <person name="Tu Z.J."/>
            <person name="Steffenson B.J."/>
            <person name="Salamov A."/>
            <person name="Sun H."/>
            <person name="Lowry S."/>
            <person name="LaButti K."/>
            <person name="Han J."/>
            <person name="Copeland A."/>
            <person name="Lindquist E."/>
            <person name="Barry K."/>
            <person name="Schmutz J."/>
            <person name="Baker S.E."/>
            <person name="Ciuffetti L.M."/>
            <person name="Grigoriev I.V."/>
            <person name="Zhong S."/>
            <person name="Turgeon B.G."/>
        </authorList>
    </citation>
    <scope>NUCLEOTIDE SEQUENCE [LARGE SCALE GENOMIC DNA]</scope>
    <source>
        <strain evidence="3">28A</strain>
    </source>
</reference>
<keyword evidence="1" id="KW-0472">Membrane</keyword>
<keyword evidence="1" id="KW-1133">Transmembrane helix</keyword>
<evidence type="ECO:0000256" key="1">
    <source>
        <dbReference type="SAM" id="Phobius"/>
    </source>
</evidence>
<dbReference type="GeneID" id="19399872"/>
<gene>
    <name evidence="2" type="ORF">SETTUDRAFT_166618</name>
</gene>
<feature type="transmembrane region" description="Helical" evidence="1">
    <location>
        <begin position="94"/>
        <end position="117"/>
    </location>
</feature>
<accession>R0KSC0</accession>
<feature type="transmembrane region" description="Helical" evidence="1">
    <location>
        <begin position="49"/>
        <end position="74"/>
    </location>
</feature>
<dbReference type="EMBL" id="KB908482">
    <property type="protein sequence ID" value="EOA90667.1"/>
    <property type="molecule type" value="Genomic_DNA"/>
</dbReference>
<protein>
    <submittedName>
        <fullName evidence="2">Uncharacterized protein</fullName>
    </submittedName>
</protein>
<sequence>MACARLPNTQDLHPQFSVQSPRQCSLASYFETSSPSIYQHKFGGAGVSYFAYFTGASLYIMASVLLCITCIRHFARFKTVELLGATAPDYEYPYLLIASATCNALLLTSSFGCFVLLSIDGKLSMTATVRYRFNK</sequence>
<keyword evidence="3" id="KW-1185">Reference proteome</keyword>
<reference evidence="2 3" key="1">
    <citation type="journal article" date="2012" name="PLoS Pathog.">
        <title>Diverse lifestyles and strategies of plant pathogenesis encoded in the genomes of eighteen Dothideomycetes fungi.</title>
        <authorList>
            <person name="Ohm R.A."/>
            <person name="Feau N."/>
            <person name="Henrissat B."/>
            <person name="Schoch C.L."/>
            <person name="Horwitz B.A."/>
            <person name="Barry K.W."/>
            <person name="Condon B.J."/>
            <person name="Copeland A.C."/>
            <person name="Dhillon B."/>
            <person name="Glaser F."/>
            <person name="Hesse C.N."/>
            <person name="Kosti I."/>
            <person name="LaButti K."/>
            <person name="Lindquist E.A."/>
            <person name="Lucas S."/>
            <person name="Salamov A.A."/>
            <person name="Bradshaw R.E."/>
            <person name="Ciuffetti L."/>
            <person name="Hamelin R.C."/>
            <person name="Kema G.H.J."/>
            <person name="Lawrence C."/>
            <person name="Scott J.A."/>
            <person name="Spatafora J.W."/>
            <person name="Turgeon B.G."/>
            <person name="de Wit P.J.G.M."/>
            <person name="Zhong S."/>
            <person name="Goodwin S.B."/>
            <person name="Grigoriev I.V."/>
        </authorList>
    </citation>
    <scope>NUCLEOTIDE SEQUENCE [LARGE SCALE GENOMIC DNA]</scope>
    <source>
        <strain evidence="3">28A</strain>
    </source>
</reference>
<evidence type="ECO:0000313" key="3">
    <source>
        <dbReference type="Proteomes" id="UP000016935"/>
    </source>
</evidence>
<dbReference type="RefSeq" id="XP_008021457.1">
    <property type="nucleotide sequence ID" value="XM_008023266.1"/>
</dbReference>
<name>R0KSC0_EXST2</name>
<evidence type="ECO:0000313" key="2">
    <source>
        <dbReference type="EMBL" id="EOA90667.1"/>
    </source>
</evidence>
<keyword evidence="1" id="KW-0812">Transmembrane</keyword>
<proteinExistence type="predicted"/>
<organism evidence="2 3">
    <name type="scientific">Exserohilum turcicum (strain 28A)</name>
    <name type="common">Northern leaf blight fungus</name>
    <name type="synonym">Setosphaeria turcica</name>
    <dbReference type="NCBI Taxonomy" id="671987"/>
    <lineage>
        <taxon>Eukaryota</taxon>
        <taxon>Fungi</taxon>
        <taxon>Dikarya</taxon>
        <taxon>Ascomycota</taxon>
        <taxon>Pezizomycotina</taxon>
        <taxon>Dothideomycetes</taxon>
        <taxon>Pleosporomycetidae</taxon>
        <taxon>Pleosporales</taxon>
        <taxon>Pleosporineae</taxon>
        <taxon>Pleosporaceae</taxon>
        <taxon>Exserohilum</taxon>
    </lineage>
</organism>
<dbReference type="Proteomes" id="UP000016935">
    <property type="component" value="Unassembled WGS sequence"/>
</dbReference>